<reference evidence="1" key="1">
    <citation type="submission" date="2022-04" db="EMBL/GenBank/DDBJ databases">
        <title>Complete genome sequence of a cyanobacterium, Nostoc sp. SO-36, isolated in Antarctica.</title>
        <authorList>
            <person name="Kanesaki Y."/>
            <person name="Effendi D."/>
            <person name="Sakamoto T."/>
            <person name="Ohtani S."/>
            <person name="Awai K."/>
        </authorList>
    </citation>
    <scope>NUCLEOTIDE SEQUENCE</scope>
    <source>
        <strain evidence="1">SO-36</strain>
    </source>
</reference>
<protein>
    <submittedName>
        <fullName evidence="1">Uncharacterized protein</fullName>
    </submittedName>
</protein>
<dbReference type="RefSeq" id="WP_251958404.1">
    <property type="nucleotide sequence ID" value="NZ_AP025732.1"/>
</dbReference>
<sequence length="117" mass="13824">MHEKNQKSIHEEVHSTINWLNERRNALKERLQESILEGTSENLVDADDNVARKEIIRKNLIKYIEIKNEIEFCNELKKQLLKDEDDFLNAEGKPVVFSEPLLNLDLDSIPEPRLWED</sequence>
<organism evidence="1 2">
    <name type="scientific">Nostoc cf. commune SO-36</name>
    <dbReference type="NCBI Taxonomy" id="449208"/>
    <lineage>
        <taxon>Bacteria</taxon>
        <taxon>Bacillati</taxon>
        <taxon>Cyanobacteriota</taxon>
        <taxon>Cyanophyceae</taxon>
        <taxon>Nostocales</taxon>
        <taxon>Nostocaceae</taxon>
        <taxon>Nostoc</taxon>
    </lineage>
</organism>
<gene>
    <name evidence="1" type="ORF">ANSO36C_07020</name>
</gene>
<keyword evidence="2" id="KW-1185">Reference proteome</keyword>
<proteinExistence type="predicted"/>
<evidence type="ECO:0000313" key="1">
    <source>
        <dbReference type="EMBL" id="BDI14900.1"/>
    </source>
</evidence>
<accession>A0ABM7YW80</accession>
<dbReference type="Proteomes" id="UP001055453">
    <property type="component" value="Chromosome"/>
</dbReference>
<evidence type="ECO:0000313" key="2">
    <source>
        <dbReference type="Proteomes" id="UP001055453"/>
    </source>
</evidence>
<name>A0ABM7YW80_NOSCO</name>
<dbReference type="EMBL" id="AP025732">
    <property type="protein sequence ID" value="BDI14900.1"/>
    <property type="molecule type" value="Genomic_DNA"/>
</dbReference>